<feature type="region of interest" description="Disordered" evidence="2">
    <location>
        <begin position="558"/>
        <end position="602"/>
    </location>
</feature>
<keyword evidence="1" id="KW-0862">Zinc</keyword>
<evidence type="ECO:0000313" key="4">
    <source>
        <dbReference type="EMBL" id="KAG2538046.1"/>
    </source>
</evidence>
<evidence type="ECO:0000259" key="3">
    <source>
        <dbReference type="PROSITE" id="PS50966"/>
    </source>
</evidence>
<reference evidence="4" key="1">
    <citation type="submission" date="2020-05" db="EMBL/GenBank/DDBJ databases">
        <title>WGS assembly of Panicum virgatum.</title>
        <authorList>
            <person name="Lovell J.T."/>
            <person name="Jenkins J."/>
            <person name="Shu S."/>
            <person name="Juenger T.E."/>
            <person name="Schmutz J."/>
        </authorList>
    </citation>
    <scope>NUCLEOTIDE SEQUENCE</scope>
    <source>
        <strain evidence="4">AP13</strain>
    </source>
</reference>
<dbReference type="AlphaFoldDB" id="A0A8T0MTE9"/>
<dbReference type="InterPro" id="IPR018289">
    <property type="entry name" value="MULE_transposase_dom"/>
</dbReference>
<dbReference type="PANTHER" id="PTHR47718:SF18">
    <property type="entry name" value="PROTEIN FAR1-RELATED SEQUENCE 5-LIKE"/>
    <property type="match status" value="1"/>
</dbReference>
<protein>
    <recommendedName>
        <fullName evidence="3">SWIM-type domain-containing protein</fullName>
    </recommendedName>
</protein>
<dbReference type="EMBL" id="CM029054">
    <property type="protein sequence ID" value="KAG2538046.1"/>
    <property type="molecule type" value="Genomic_DNA"/>
</dbReference>
<dbReference type="PANTHER" id="PTHR47718">
    <property type="entry name" value="OS01G0519700 PROTEIN"/>
    <property type="match status" value="1"/>
</dbReference>
<dbReference type="GO" id="GO:0008270">
    <property type="term" value="F:zinc ion binding"/>
    <property type="evidence" value="ECO:0007669"/>
    <property type="project" value="UniProtKB-KW"/>
</dbReference>
<comment type="caution">
    <text evidence="4">The sequence shown here is derived from an EMBL/GenBank/DDBJ whole genome shotgun (WGS) entry which is preliminary data.</text>
</comment>
<evidence type="ECO:0000256" key="1">
    <source>
        <dbReference type="PROSITE-ProRule" id="PRU00325"/>
    </source>
</evidence>
<gene>
    <name evidence="4" type="ORF">PVAP13_9NG390273</name>
</gene>
<name>A0A8T0MTE9_PANVG</name>
<keyword evidence="1" id="KW-0479">Metal-binding</keyword>
<sequence>MSTICRKSLPKIGMIFDTLKDVEKFYKSYAHDVGFSVRVGQHKKANEEILFKRYYCSREGCGCQAHIVVRFGSDKKYKIVSMVEEHSHGFVSPDKRHLLRSNRRVSEKAKSTLFNCHKASIGTSQAYRLLHVSEGGFENVGTKIKDADAQMFVAQLERKKEVNPAFFYDFMVDEQRRLVRVFWADALCRKNYSIFWDVVSVDATYTTNQYNMKFVPFTRVNHHLQSLFETILKAMGGVAPHLITTDEDVNMKAAIAKIRPDTAHRLCMWHIMEKVPEKVGPSLREDERFWERLNKYAIRESWIPVYFFDIPLAGMLRTTSRSESANSFFNRFIHRKLTFVEFWLRFDTALECQRQEELKADNVSLHTTPKLMTPWPMEKQCSEQIVAARDHCIVQGISECGDGKCFTISSLSGKNRVVEMNTTNMVGRCFCKLYESYGISCRHNIQVLCAEKRNEVPSNYILKSCGQDLSFDEEGNLLDEKPKDPREVAMRKKISESRNKFEDLIQMAKNSEQWMNFLYSSLSKLVEPLQNLTPAMRVDKQDEYESFLGNKITTEVDIHPRNDIGSKGRSKRIRKSKEKETKKKERSPLSEDTTTKTTDQRL</sequence>
<keyword evidence="1" id="KW-0863">Zinc-finger</keyword>
<dbReference type="Pfam" id="PF10551">
    <property type="entry name" value="MULE"/>
    <property type="match status" value="1"/>
</dbReference>
<evidence type="ECO:0000256" key="2">
    <source>
        <dbReference type="SAM" id="MobiDB-lite"/>
    </source>
</evidence>
<evidence type="ECO:0000313" key="5">
    <source>
        <dbReference type="Proteomes" id="UP000823388"/>
    </source>
</evidence>
<accession>A0A8T0MTE9</accession>
<dbReference type="InterPro" id="IPR007527">
    <property type="entry name" value="Znf_SWIM"/>
</dbReference>
<keyword evidence="5" id="KW-1185">Reference proteome</keyword>
<feature type="compositionally biased region" description="Polar residues" evidence="2">
    <location>
        <begin position="590"/>
        <end position="602"/>
    </location>
</feature>
<proteinExistence type="predicted"/>
<dbReference type="PROSITE" id="PS50966">
    <property type="entry name" value="ZF_SWIM"/>
    <property type="match status" value="1"/>
</dbReference>
<feature type="compositionally biased region" description="Basic and acidic residues" evidence="2">
    <location>
        <begin position="577"/>
        <end position="589"/>
    </location>
</feature>
<dbReference type="Proteomes" id="UP000823388">
    <property type="component" value="Chromosome 9N"/>
</dbReference>
<organism evidence="4 5">
    <name type="scientific">Panicum virgatum</name>
    <name type="common">Blackwell switchgrass</name>
    <dbReference type="NCBI Taxonomy" id="38727"/>
    <lineage>
        <taxon>Eukaryota</taxon>
        <taxon>Viridiplantae</taxon>
        <taxon>Streptophyta</taxon>
        <taxon>Embryophyta</taxon>
        <taxon>Tracheophyta</taxon>
        <taxon>Spermatophyta</taxon>
        <taxon>Magnoliopsida</taxon>
        <taxon>Liliopsida</taxon>
        <taxon>Poales</taxon>
        <taxon>Poaceae</taxon>
        <taxon>PACMAD clade</taxon>
        <taxon>Panicoideae</taxon>
        <taxon>Panicodae</taxon>
        <taxon>Paniceae</taxon>
        <taxon>Panicinae</taxon>
        <taxon>Panicum</taxon>
        <taxon>Panicum sect. Hiantes</taxon>
    </lineage>
</organism>
<feature type="domain" description="SWIM-type" evidence="3">
    <location>
        <begin position="414"/>
        <end position="452"/>
    </location>
</feature>